<keyword evidence="2" id="KW-0240">DNA-directed RNA polymerase</keyword>
<dbReference type="GO" id="GO:0005736">
    <property type="term" value="C:RNA polymerase I complex"/>
    <property type="evidence" value="ECO:0007669"/>
    <property type="project" value="TreeGrafter"/>
</dbReference>
<comment type="caution">
    <text evidence="6">The sequence shown here is derived from an EMBL/GenBank/DDBJ whole genome shotgun (WGS) entry which is preliminary data.</text>
</comment>
<dbReference type="InterPro" id="IPR036898">
    <property type="entry name" value="RNA_pol_Rpb7-like_N_sf"/>
</dbReference>
<keyword evidence="3" id="KW-0804">Transcription</keyword>
<keyword evidence="7" id="KW-1185">Reference proteome</keyword>
<dbReference type="Pfam" id="PF17875">
    <property type="entry name" value="RPA43_OB"/>
    <property type="match status" value="1"/>
</dbReference>
<dbReference type="InterPro" id="IPR041178">
    <property type="entry name" value="RPA43_OB"/>
</dbReference>
<gene>
    <name evidence="6" type="ORF">TrVE_jg1288</name>
</gene>
<dbReference type="GO" id="GO:0006362">
    <property type="term" value="P:transcription elongation by RNA polymerase I"/>
    <property type="evidence" value="ECO:0007669"/>
    <property type="project" value="TreeGrafter"/>
</dbReference>
<evidence type="ECO:0000259" key="5">
    <source>
        <dbReference type="Pfam" id="PF17875"/>
    </source>
</evidence>
<dbReference type="InterPro" id="IPR045113">
    <property type="entry name" value="Rpb7-like"/>
</dbReference>
<dbReference type="Gene3D" id="3.30.1490.120">
    <property type="entry name" value="RNA polymerase Rpb7-like, N-terminal domain"/>
    <property type="match status" value="1"/>
</dbReference>
<evidence type="ECO:0000256" key="1">
    <source>
        <dbReference type="ARBA" id="ARBA00004123"/>
    </source>
</evidence>
<dbReference type="Proteomes" id="UP001165160">
    <property type="component" value="Unassembled WGS sequence"/>
</dbReference>
<evidence type="ECO:0000313" key="7">
    <source>
        <dbReference type="Proteomes" id="UP001165160"/>
    </source>
</evidence>
<protein>
    <recommendedName>
        <fullName evidence="5">RPA43 OB domain-containing protein</fullName>
    </recommendedName>
</protein>
<evidence type="ECO:0000256" key="3">
    <source>
        <dbReference type="ARBA" id="ARBA00023163"/>
    </source>
</evidence>
<dbReference type="Gene3D" id="2.40.50.1060">
    <property type="match status" value="1"/>
</dbReference>
<dbReference type="PANTHER" id="PTHR12709:SF5">
    <property type="entry name" value="DNA-DIRECTED RNA POLYMERASE I SUBUNIT RPA43"/>
    <property type="match status" value="1"/>
</dbReference>
<comment type="subcellular location">
    <subcellularLocation>
        <location evidence="1">Nucleus</location>
    </subcellularLocation>
</comment>
<keyword evidence="4" id="KW-0539">Nucleus</keyword>
<dbReference type="AlphaFoldDB" id="A0A9W7BLN7"/>
<accession>A0A9W7BLN7</accession>
<dbReference type="PANTHER" id="PTHR12709">
    <property type="entry name" value="DNA-DIRECTED RNA POLYMERASE II, III"/>
    <property type="match status" value="1"/>
</dbReference>
<organism evidence="6 7">
    <name type="scientific">Triparma verrucosa</name>
    <dbReference type="NCBI Taxonomy" id="1606542"/>
    <lineage>
        <taxon>Eukaryota</taxon>
        <taxon>Sar</taxon>
        <taxon>Stramenopiles</taxon>
        <taxon>Ochrophyta</taxon>
        <taxon>Bolidophyceae</taxon>
        <taxon>Parmales</taxon>
        <taxon>Triparmaceae</taxon>
        <taxon>Triparma</taxon>
    </lineage>
</organism>
<reference evidence="7" key="1">
    <citation type="journal article" date="2023" name="Commun. Biol.">
        <title>Genome analysis of Parmales, the sister group of diatoms, reveals the evolutionary specialization of diatoms from phago-mixotrophs to photoautotrophs.</title>
        <authorList>
            <person name="Ban H."/>
            <person name="Sato S."/>
            <person name="Yoshikawa S."/>
            <person name="Yamada K."/>
            <person name="Nakamura Y."/>
            <person name="Ichinomiya M."/>
            <person name="Sato N."/>
            <person name="Blanc-Mathieu R."/>
            <person name="Endo H."/>
            <person name="Kuwata A."/>
            <person name="Ogata H."/>
        </authorList>
    </citation>
    <scope>NUCLEOTIDE SEQUENCE [LARGE SCALE GENOMIC DNA]</scope>
    <source>
        <strain evidence="7">NIES 3699</strain>
    </source>
</reference>
<dbReference type="GO" id="GO:0006352">
    <property type="term" value="P:DNA-templated transcription initiation"/>
    <property type="evidence" value="ECO:0007669"/>
    <property type="project" value="InterPro"/>
</dbReference>
<feature type="non-terminal residue" evidence="6">
    <location>
        <position position="1"/>
    </location>
</feature>
<dbReference type="EMBL" id="BRXX01000109">
    <property type="protein sequence ID" value="GMH90796.1"/>
    <property type="molecule type" value="Genomic_DNA"/>
</dbReference>
<proteinExistence type="predicted"/>
<evidence type="ECO:0000256" key="4">
    <source>
        <dbReference type="ARBA" id="ARBA00023242"/>
    </source>
</evidence>
<evidence type="ECO:0000256" key="2">
    <source>
        <dbReference type="ARBA" id="ARBA00022478"/>
    </source>
</evidence>
<feature type="domain" description="RPA43 OB" evidence="5">
    <location>
        <begin position="85"/>
        <end position="129"/>
    </location>
</feature>
<sequence length="142" mass="15904">MSTSPFSLTPLTYKISLPPSSLSNIPLNLTLNLNKSLLTYDKRLNGILVSYKDMSFKNNLPYGKIINENPYINFTVSLTGLIFSPEVGSTLTCTINKISSGHVGVLIYGCFNGSCLKKELEGWEYEEEGWRKGERRVEEGEE</sequence>
<name>A0A9W7BLN7_9STRA</name>
<evidence type="ECO:0000313" key="6">
    <source>
        <dbReference type="EMBL" id="GMH90796.1"/>
    </source>
</evidence>